<dbReference type="AlphaFoldDB" id="A0A6P3XZ46"/>
<sequence>MNRAKKTPASQNIQRKESNGNESQPGPSSQANQSLRQYGNRSSTRNKLLQNSQDILSQNVSSQQNMQVQEKMQMTSGVIKYLLMADRNKHPILKSHIIKNIQCNAKDYQLIMKEVETQLFMVFGYRLIQVEGNKYIMVNEVNNYLPHLNFKKSANTQTLLFLVLVHIFMIGESSKEEVLWDFLRNLGIVTQNNYVHEYFGDVKQLVTVDFVNQRYLEKIIPDKNDPTKVEYKWGCRALNEITFRSALEFVATIYDMSLNKWKLQHKAVKEQERLKGREAT</sequence>
<evidence type="ECO:0000256" key="1">
    <source>
        <dbReference type="SAM" id="MobiDB-lite"/>
    </source>
</evidence>
<dbReference type="Proteomes" id="UP000515204">
    <property type="component" value="Unplaced"/>
</dbReference>
<dbReference type="InterPro" id="IPR041898">
    <property type="entry name" value="MAGE_WH1"/>
</dbReference>
<evidence type="ECO:0000313" key="3">
    <source>
        <dbReference type="Proteomes" id="UP000515204"/>
    </source>
</evidence>
<dbReference type="PANTHER" id="PTHR11736">
    <property type="entry name" value="MELANOMA-ASSOCIATED ANTIGEN MAGE ANTIGEN"/>
    <property type="match status" value="1"/>
</dbReference>
<protein>
    <submittedName>
        <fullName evidence="4 5">Melanoma-associated antigen G1-like isoform X1</fullName>
    </submittedName>
</protein>
<organism evidence="3 5">
    <name type="scientific">Dinoponera quadriceps</name>
    <name type="common">South American ant</name>
    <dbReference type="NCBI Taxonomy" id="609295"/>
    <lineage>
        <taxon>Eukaryota</taxon>
        <taxon>Metazoa</taxon>
        <taxon>Ecdysozoa</taxon>
        <taxon>Arthropoda</taxon>
        <taxon>Hexapoda</taxon>
        <taxon>Insecta</taxon>
        <taxon>Pterygota</taxon>
        <taxon>Neoptera</taxon>
        <taxon>Endopterygota</taxon>
        <taxon>Hymenoptera</taxon>
        <taxon>Apocrita</taxon>
        <taxon>Aculeata</taxon>
        <taxon>Formicoidea</taxon>
        <taxon>Formicidae</taxon>
        <taxon>Ponerinae</taxon>
        <taxon>Ponerini</taxon>
        <taxon>Dinoponera</taxon>
    </lineage>
</organism>
<dbReference type="InterPro" id="IPR037445">
    <property type="entry name" value="MAGE"/>
</dbReference>
<dbReference type="Pfam" id="PF01454">
    <property type="entry name" value="MAGE"/>
    <property type="match status" value="1"/>
</dbReference>
<dbReference type="FunFam" id="1.10.10.1210:FF:000001">
    <property type="entry name" value="melanoma-associated antigen D1"/>
    <property type="match status" value="1"/>
</dbReference>
<name>A0A6P3XZ46_DINQU</name>
<dbReference type="GO" id="GO:0005634">
    <property type="term" value="C:nucleus"/>
    <property type="evidence" value="ECO:0007669"/>
    <property type="project" value="TreeGrafter"/>
</dbReference>
<keyword evidence="3" id="KW-1185">Reference proteome</keyword>
<dbReference type="SMART" id="SM01373">
    <property type="entry name" value="MAGE"/>
    <property type="match status" value="1"/>
</dbReference>
<gene>
    <name evidence="4 5" type="primary">LOC106748862</name>
</gene>
<proteinExistence type="predicted"/>
<accession>A0A6P3XZ46</accession>
<dbReference type="RefSeq" id="XP_014483258.1">
    <property type="nucleotide sequence ID" value="XM_014627772.1"/>
</dbReference>
<dbReference type="PANTHER" id="PTHR11736:SF14">
    <property type="entry name" value="NSE3 HOMOLOG, SMC5-SMC6 COMPLEX COMPONENT"/>
    <property type="match status" value="1"/>
</dbReference>
<dbReference type="InterPro" id="IPR041899">
    <property type="entry name" value="MAGE_WH2"/>
</dbReference>
<evidence type="ECO:0000313" key="5">
    <source>
        <dbReference type="RefSeq" id="XP_014483259.1"/>
    </source>
</evidence>
<evidence type="ECO:0000313" key="4">
    <source>
        <dbReference type="RefSeq" id="XP_014483258.1"/>
    </source>
</evidence>
<reference evidence="4 5" key="1">
    <citation type="submission" date="2025-04" db="UniProtKB">
        <authorList>
            <consortium name="RefSeq"/>
        </authorList>
    </citation>
    <scope>IDENTIFICATION</scope>
</reference>
<dbReference type="GeneID" id="106748862"/>
<dbReference type="Gene3D" id="1.10.10.1210">
    <property type="entry name" value="MAGE homology domain, winged helix WH2 motif"/>
    <property type="match status" value="1"/>
</dbReference>
<dbReference type="RefSeq" id="XP_014483259.1">
    <property type="nucleotide sequence ID" value="XM_014627773.1"/>
</dbReference>
<feature type="domain" description="MAGE" evidence="2">
    <location>
        <begin position="71"/>
        <end position="268"/>
    </location>
</feature>
<feature type="compositionally biased region" description="Polar residues" evidence="1">
    <location>
        <begin position="20"/>
        <end position="43"/>
    </location>
</feature>
<dbReference type="OrthoDB" id="205198at2759"/>
<dbReference type="Gene3D" id="1.10.10.1200">
    <property type="entry name" value="MAGE homology domain, winged helix WH1 motif"/>
    <property type="match status" value="1"/>
</dbReference>
<evidence type="ECO:0000259" key="2">
    <source>
        <dbReference type="PROSITE" id="PS50838"/>
    </source>
</evidence>
<dbReference type="InterPro" id="IPR002190">
    <property type="entry name" value="MHD_dom"/>
</dbReference>
<dbReference type="PROSITE" id="PS50838">
    <property type="entry name" value="MAGE"/>
    <property type="match status" value="1"/>
</dbReference>
<feature type="region of interest" description="Disordered" evidence="1">
    <location>
        <begin position="1"/>
        <end position="43"/>
    </location>
</feature>
<dbReference type="KEGG" id="dqu:106748862"/>